<keyword evidence="1" id="KW-0687">Ribonucleoprotein</keyword>
<dbReference type="Proteomes" id="UP000245626">
    <property type="component" value="Unassembled WGS sequence"/>
</dbReference>
<keyword evidence="2" id="KW-1185">Reference proteome</keyword>
<name>A0ACD0NM04_9BASI</name>
<evidence type="ECO:0000313" key="1">
    <source>
        <dbReference type="EMBL" id="PWN46843.1"/>
    </source>
</evidence>
<protein>
    <submittedName>
        <fullName evidence="1">Ribosomal protein S2</fullName>
    </submittedName>
</protein>
<evidence type="ECO:0000313" key="2">
    <source>
        <dbReference type="Proteomes" id="UP000245626"/>
    </source>
</evidence>
<accession>A0ACD0NM04</accession>
<organism evidence="1 2">
    <name type="scientific">Violaceomyces palustris</name>
    <dbReference type="NCBI Taxonomy" id="1673888"/>
    <lineage>
        <taxon>Eukaryota</taxon>
        <taxon>Fungi</taxon>
        <taxon>Dikarya</taxon>
        <taxon>Basidiomycota</taxon>
        <taxon>Ustilaginomycotina</taxon>
        <taxon>Ustilaginomycetes</taxon>
        <taxon>Violaceomycetales</taxon>
        <taxon>Violaceomycetaceae</taxon>
        <taxon>Violaceomyces</taxon>
    </lineage>
</organism>
<reference evidence="1 2" key="1">
    <citation type="journal article" date="2018" name="Mol. Biol. Evol.">
        <title>Broad Genomic Sampling Reveals a Smut Pathogenic Ancestry of the Fungal Clade Ustilaginomycotina.</title>
        <authorList>
            <person name="Kijpornyongpan T."/>
            <person name="Mondo S.J."/>
            <person name="Barry K."/>
            <person name="Sandor L."/>
            <person name="Lee J."/>
            <person name="Lipzen A."/>
            <person name="Pangilinan J."/>
            <person name="LaButti K."/>
            <person name="Hainaut M."/>
            <person name="Henrissat B."/>
            <person name="Grigoriev I.V."/>
            <person name="Spatafora J.W."/>
            <person name="Aime M.C."/>
        </authorList>
    </citation>
    <scope>NUCLEOTIDE SEQUENCE [LARGE SCALE GENOMIC DNA]</scope>
    <source>
        <strain evidence="1 2">SA 807</strain>
    </source>
</reference>
<proteinExistence type="predicted"/>
<sequence length="426" mass="45804">MASPIATTSKSLLVQASASLTSNRAATATAASAASAVTHSIRNLSTSPSSSTSSIINPFQQPSSSSSSSSTGGIEFKEYKTDIALADSKQVEIQESKLESSSSSSSLLTSSLTEDDQTRRRRMTRTMISQLEGMGSEQTRRNTFRPHKLRLDPISASNLTLSHLVASTAQVGHSISSLSRANQPNIYGVRNGSAILNLETSTLPSLKRAASVVRAITERDGVILFVGTRPGQQACVLSATRRLKGNGFHVTAERWIPGVITNAPKLLAPAILSSMKGQQADQVPNTAKLASQTLQPDLVIVLNPLENSYAIREATQANIPTMAITDTDVDPRSVTYPIPANDDSLRTVELIVGVLSKAGEEGLQRRATLLEEEEKLVRKVERRRNNLNAQASSSVGAFQFDPRQRSRAPRVPQRQESEEEGTQSSI</sequence>
<gene>
    <name evidence="1" type="ORF">IE53DRAFT_391004</name>
</gene>
<dbReference type="EMBL" id="KZ820676">
    <property type="protein sequence ID" value="PWN46843.1"/>
    <property type="molecule type" value="Genomic_DNA"/>
</dbReference>
<keyword evidence="1" id="KW-0689">Ribosomal protein</keyword>